<gene>
    <name evidence="4" type="ORF">PBRASI_LOCUS6475</name>
</gene>
<dbReference type="AlphaFoldDB" id="A0A9N9G3V1"/>
<evidence type="ECO:0000256" key="2">
    <source>
        <dbReference type="SAM" id="MobiDB-lite"/>
    </source>
</evidence>
<proteinExistence type="predicted"/>
<dbReference type="PANTHER" id="PTHR48081">
    <property type="entry name" value="AB HYDROLASE SUPERFAMILY PROTEIN C4A8.06C"/>
    <property type="match status" value="1"/>
</dbReference>
<dbReference type="Pfam" id="PF07859">
    <property type="entry name" value="Abhydrolase_3"/>
    <property type="match status" value="1"/>
</dbReference>
<feature type="domain" description="Alpha/beta hydrolase fold-3" evidence="3">
    <location>
        <begin position="195"/>
        <end position="407"/>
    </location>
</feature>
<dbReference type="PANTHER" id="PTHR48081:SF26">
    <property type="entry name" value="ALPHA_BETA HYDROLASE FOLD-3 DOMAIN-CONTAINING PROTEIN"/>
    <property type="match status" value="1"/>
</dbReference>
<dbReference type="Gene3D" id="3.40.50.1820">
    <property type="entry name" value="alpha/beta hydrolase"/>
    <property type="match status" value="1"/>
</dbReference>
<evidence type="ECO:0000259" key="3">
    <source>
        <dbReference type="Pfam" id="PF07859"/>
    </source>
</evidence>
<keyword evidence="1" id="KW-0378">Hydrolase</keyword>
<sequence>MTCPVFDYKSFQSHVLDKLKREQEAKPEAKPATQSPLHNPHDKPTSTWRILEHISLITSQAKLLFFNFLSHHVTGPRKPSWPIQLTLIISVMRNLFNHAHLVNIQQFRQLLDFHNPLIPSDLIVTPVSFRVRPYGLEGVLTDLEGEDCKSRREIAGEWIVTKELWRKINQQYYSACHKHYMVDNEGTSWSNEQVILFLHGGGYYSMSARTYRDLTCRLSQATERRVFAINYRLAPEHPFPYGLHDAVHAFLYLTDPCGLAIQPQNIVVAGDGAGGGLALAMLQYLRDHHMPLPGGAMLFSPWVDLTMSCDSWDRNQSYDVLIKPNDDDLFHPVRLYLNPYEKRKSLITHPYVSPLFGDLGHLPPILIQYGDAEVLHDEISLLVNKIVQTRTTFVQYEVYDDMVHVFQAFDFLDSAKKALDSAGDFVKNTLPLHQRRNPSYQLPFHRKFAFPVFDLDAFEATSAIPEPSVISSCTPTELLESTTSSKVDKATSTEEDDVVNWEPWGCAEQTFSDGESSNASSNESSHTKVDDDETSDDEQPYARLWRSMSQPEFRQLGSALKTSYIGTRAVCERVC</sequence>
<feature type="region of interest" description="Disordered" evidence="2">
    <location>
        <begin position="510"/>
        <end position="547"/>
    </location>
</feature>
<dbReference type="EMBL" id="CAJVPI010000863">
    <property type="protein sequence ID" value="CAG8578202.1"/>
    <property type="molecule type" value="Genomic_DNA"/>
</dbReference>
<name>A0A9N9G3V1_9GLOM</name>
<dbReference type="SUPFAM" id="SSF53474">
    <property type="entry name" value="alpha/beta-Hydrolases"/>
    <property type="match status" value="1"/>
</dbReference>
<comment type="caution">
    <text evidence="4">The sequence shown here is derived from an EMBL/GenBank/DDBJ whole genome shotgun (WGS) entry which is preliminary data.</text>
</comment>
<dbReference type="InterPro" id="IPR013094">
    <property type="entry name" value="AB_hydrolase_3"/>
</dbReference>
<evidence type="ECO:0000313" key="4">
    <source>
        <dbReference type="EMBL" id="CAG8578202.1"/>
    </source>
</evidence>
<feature type="compositionally biased region" description="Low complexity" evidence="2">
    <location>
        <begin position="515"/>
        <end position="524"/>
    </location>
</feature>
<dbReference type="InterPro" id="IPR050300">
    <property type="entry name" value="GDXG_lipolytic_enzyme"/>
</dbReference>
<feature type="compositionally biased region" description="Acidic residues" evidence="2">
    <location>
        <begin position="530"/>
        <end position="539"/>
    </location>
</feature>
<dbReference type="InterPro" id="IPR029058">
    <property type="entry name" value="AB_hydrolase_fold"/>
</dbReference>
<dbReference type="Proteomes" id="UP000789739">
    <property type="component" value="Unassembled WGS sequence"/>
</dbReference>
<keyword evidence="5" id="KW-1185">Reference proteome</keyword>
<accession>A0A9N9G3V1</accession>
<dbReference type="GO" id="GO:0016787">
    <property type="term" value="F:hydrolase activity"/>
    <property type="evidence" value="ECO:0007669"/>
    <property type="project" value="UniProtKB-KW"/>
</dbReference>
<organism evidence="4 5">
    <name type="scientific">Paraglomus brasilianum</name>
    <dbReference type="NCBI Taxonomy" id="144538"/>
    <lineage>
        <taxon>Eukaryota</taxon>
        <taxon>Fungi</taxon>
        <taxon>Fungi incertae sedis</taxon>
        <taxon>Mucoromycota</taxon>
        <taxon>Glomeromycotina</taxon>
        <taxon>Glomeromycetes</taxon>
        <taxon>Paraglomerales</taxon>
        <taxon>Paraglomeraceae</taxon>
        <taxon>Paraglomus</taxon>
    </lineage>
</organism>
<reference evidence="4" key="1">
    <citation type="submission" date="2021-06" db="EMBL/GenBank/DDBJ databases">
        <authorList>
            <person name="Kallberg Y."/>
            <person name="Tangrot J."/>
            <person name="Rosling A."/>
        </authorList>
    </citation>
    <scope>NUCLEOTIDE SEQUENCE</scope>
    <source>
        <strain evidence="4">BR232B</strain>
    </source>
</reference>
<evidence type="ECO:0000256" key="1">
    <source>
        <dbReference type="ARBA" id="ARBA00022801"/>
    </source>
</evidence>
<dbReference type="OrthoDB" id="408631at2759"/>
<feature type="region of interest" description="Disordered" evidence="2">
    <location>
        <begin position="21"/>
        <end position="44"/>
    </location>
</feature>
<protein>
    <submittedName>
        <fullName evidence="4">645_t:CDS:1</fullName>
    </submittedName>
</protein>
<evidence type="ECO:0000313" key="5">
    <source>
        <dbReference type="Proteomes" id="UP000789739"/>
    </source>
</evidence>